<dbReference type="GO" id="GO:0009055">
    <property type="term" value="F:electron transfer activity"/>
    <property type="evidence" value="ECO:0007669"/>
    <property type="project" value="InterPro"/>
</dbReference>
<evidence type="ECO:0000313" key="3">
    <source>
        <dbReference type="EMBL" id="EPR60034.1"/>
    </source>
</evidence>
<organism evidence="3 4">
    <name type="scientific">Toxoplasma gondii (strain ATCC 50853 / GT1)</name>
    <dbReference type="NCBI Taxonomy" id="507601"/>
    <lineage>
        <taxon>Eukaryota</taxon>
        <taxon>Sar</taxon>
        <taxon>Alveolata</taxon>
        <taxon>Apicomplexa</taxon>
        <taxon>Conoidasida</taxon>
        <taxon>Coccidia</taxon>
        <taxon>Eucoccidiorida</taxon>
        <taxon>Eimeriorina</taxon>
        <taxon>Sarcocystidae</taxon>
        <taxon>Toxoplasma</taxon>
    </lineage>
</organism>
<dbReference type="GO" id="GO:0016020">
    <property type="term" value="C:membrane"/>
    <property type="evidence" value="ECO:0007669"/>
    <property type="project" value="InterPro"/>
</dbReference>
<dbReference type="Pfam" id="PF00033">
    <property type="entry name" value="Cytochrome_B"/>
    <property type="match status" value="1"/>
</dbReference>
<dbReference type="GO" id="GO:0016491">
    <property type="term" value="F:oxidoreductase activity"/>
    <property type="evidence" value="ECO:0007669"/>
    <property type="project" value="InterPro"/>
</dbReference>
<dbReference type="InterPro" id="IPR016174">
    <property type="entry name" value="Di-haem_cyt_TM"/>
</dbReference>
<feature type="transmembrane region" description="Helical" evidence="1">
    <location>
        <begin position="138"/>
        <end position="157"/>
    </location>
</feature>
<name>S7VYP4_TOXGG</name>
<dbReference type="EMBL" id="AAQM03000198">
    <property type="protein sequence ID" value="EPR60034.1"/>
    <property type="molecule type" value="Genomic_DNA"/>
</dbReference>
<keyword evidence="1" id="KW-0812">Transmembrane</keyword>
<keyword evidence="1" id="KW-1133">Transmembrane helix</keyword>
<protein>
    <submittedName>
        <fullName evidence="3">Putative cytochrome protein B</fullName>
    </submittedName>
</protein>
<reference evidence="3 4" key="1">
    <citation type="submission" date="2006-05" db="EMBL/GenBank/DDBJ databases">
        <authorList>
            <person name="Paulsen I."/>
        </authorList>
    </citation>
    <scope>NUCLEOTIDE SEQUENCE [LARGE SCALE GENOMIC DNA]</scope>
    <source>
        <strain evidence="3 4">GT1</strain>
    </source>
</reference>
<dbReference type="InterPro" id="IPR005797">
    <property type="entry name" value="Cyt_b/b6_N"/>
</dbReference>
<dbReference type="Proteomes" id="UP000005641">
    <property type="component" value="Unassembled WGS sequence"/>
</dbReference>
<dbReference type="InterPro" id="IPR027387">
    <property type="entry name" value="Cytb/b6-like_sf"/>
</dbReference>
<reference evidence="3 4" key="2">
    <citation type="submission" date="2013-05" db="EMBL/GenBank/DDBJ databases">
        <authorList>
            <person name="Sibley D."/>
            <person name="Venepally P."/>
            <person name="Karamycheva S."/>
            <person name="Hadjithomas M."/>
            <person name="Khan A."/>
            <person name="Brunk B."/>
            <person name="Roos D."/>
            <person name="Caler E."/>
            <person name="Lorenzi H."/>
        </authorList>
    </citation>
    <scope>NUCLEOTIDE SEQUENCE [LARGE SCALE GENOMIC DNA]</scope>
    <source>
        <strain evidence="3 4">GT1</strain>
    </source>
</reference>
<keyword evidence="1" id="KW-0472">Membrane</keyword>
<comment type="caution">
    <text evidence="3">The sequence shown here is derived from an EMBL/GenBank/DDBJ whole genome shotgun (WGS) entry which is preliminary data.</text>
</comment>
<accession>S7VYP4</accession>
<dbReference type="Gene3D" id="1.20.810.10">
    <property type="entry name" value="Cytochrome Bc1 Complex, Chain C"/>
    <property type="match status" value="1"/>
</dbReference>
<evidence type="ECO:0000313" key="4">
    <source>
        <dbReference type="Proteomes" id="UP000005641"/>
    </source>
</evidence>
<feature type="transmembrane region" description="Helical" evidence="1">
    <location>
        <begin position="106"/>
        <end position="126"/>
    </location>
</feature>
<dbReference type="AlphaFoldDB" id="S7VYP4"/>
<gene>
    <name evidence="3" type="ORF">TGGT1_409830</name>
</gene>
<feature type="transmembrane region" description="Helical" evidence="1">
    <location>
        <begin position="63"/>
        <end position="85"/>
    </location>
</feature>
<proteinExistence type="predicted"/>
<dbReference type="GO" id="GO:0022904">
    <property type="term" value="P:respiratory electron transport chain"/>
    <property type="evidence" value="ECO:0007669"/>
    <property type="project" value="InterPro"/>
</dbReference>
<dbReference type="VEuPathDB" id="ToxoDB:TGGT1_409830"/>
<evidence type="ECO:0000256" key="1">
    <source>
        <dbReference type="SAM" id="Phobius"/>
    </source>
</evidence>
<dbReference type="SUPFAM" id="SSF81342">
    <property type="entry name" value="Transmembrane di-heme cytochromes"/>
    <property type="match status" value="1"/>
</dbReference>
<feature type="domain" description="Cytochrome b/b6 N-terminal region profile" evidence="2">
    <location>
        <begin position="54"/>
        <end position="162"/>
    </location>
</feature>
<evidence type="ECO:0000259" key="2">
    <source>
        <dbReference type="Pfam" id="PF00033"/>
    </source>
</evidence>
<sequence>MTRLAWNVFVDDSGVPQLSTGAQLGLKTATHHKQVLSGNVYSGLYSHLVFYRCALNLNSSYNFAFLVVMTFVLQIITGITPAFKYTSEASCAFAPTFIYKLNWMNVFYDWSSFVFLCILIHMTRGLYNCSYSYLTTPWMSGLNLLCCYVNQISFIFLGKRLPNHRYRLVVHNCVFECGQGQIDTSGRLPFVPSTTVECLLE</sequence>